<reference evidence="1" key="1">
    <citation type="submission" date="2021-02" db="EMBL/GenBank/DDBJ databases">
        <authorList>
            <person name="Nowell W R."/>
        </authorList>
    </citation>
    <scope>NUCLEOTIDE SEQUENCE</scope>
</reference>
<protein>
    <submittedName>
        <fullName evidence="1">Uncharacterized protein</fullName>
    </submittedName>
</protein>
<organism evidence="1 2">
    <name type="scientific">Rotaria sordida</name>
    <dbReference type="NCBI Taxonomy" id="392033"/>
    <lineage>
        <taxon>Eukaryota</taxon>
        <taxon>Metazoa</taxon>
        <taxon>Spiralia</taxon>
        <taxon>Gnathifera</taxon>
        <taxon>Rotifera</taxon>
        <taxon>Eurotatoria</taxon>
        <taxon>Bdelloidea</taxon>
        <taxon>Philodinida</taxon>
        <taxon>Philodinidae</taxon>
        <taxon>Rotaria</taxon>
    </lineage>
</organism>
<evidence type="ECO:0000313" key="2">
    <source>
        <dbReference type="Proteomes" id="UP000663889"/>
    </source>
</evidence>
<sequence>MKYDACYGKQDNMSTDKIALVTGYTGESGKALVKELINNNQFKKIILVGRRKIDYTDNKYIEKTVLY</sequence>
<dbReference type="EMBL" id="CAJNOU010000066">
    <property type="protein sequence ID" value="CAF0844376.1"/>
    <property type="molecule type" value="Genomic_DNA"/>
</dbReference>
<dbReference type="InterPro" id="IPR036291">
    <property type="entry name" value="NAD(P)-bd_dom_sf"/>
</dbReference>
<dbReference type="AlphaFoldDB" id="A0A813VNW0"/>
<accession>A0A813VNW0</accession>
<name>A0A813VNW0_9BILA</name>
<dbReference type="SUPFAM" id="SSF51735">
    <property type="entry name" value="NAD(P)-binding Rossmann-fold domains"/>
    <property type="match status" value="1"/>
</dbReference>
<comment type="caution">
    <text evidence="1">The sequence shown here is derived from an EMBL/GenBank/DDBJ whole genome shotgun (WGS) entry which is preliminary data.</text>
</comment>
<dbReference type="GO" id="GO:0005737">
    <property type="term" value="C:cytoplasm"/>
    <property type="evidence" value="ECO:0007669"/>
    <property type="project" value="TreeGrafter"/>
</dbReference>
<dbReference type="Gene3D" id="3.40.50.720">
    <property type="entry name" value="NAD(P)-binding Rossmann-like Domain"/>
    <property type="match status" value="1"/>
</dbReference>
<dbReference type="PANTHER" id="PTHR14097:SF7">
    <property type="entry name" value="OXIDOREDUCTASE HTATIP2"/>
    <property type="match status" value="1"/>
</dbReference>
<dbReference type="GO" id="GO:0051170">
    <property type="term" value="P:import into nucleus"/>
    <property type="evidence" value="ECO:0007669"/>
    <property type="project" value="TreeGrafter"/>
</dbReference>
<gene>
    <name evidence="1" type="ORF">SEV965_LOCUS2773</name>
</gene>
<evidence type="ECO:0000313" key="1">
    <source>
        <dbReference type="EMBL" id="CAF0844376.1"/>
    </source>
</evidence>
<proteinExistence type="predicted"/>
<dbReference type="PANTHER" id="PTHR14097">
    <property type="entry name" value="OXIDOREDUCTASE HTATIP2"/>
    <property type="match status" value="1"/>
</dbReference>
<dbReference type="Proteomes" id="UP000663889">
    <property type="component" value="Unassembled WGS sequence"/>
</dbReference>